<dbReference type="InterPro" id="IPR017871">
    <property type="entry name" value="ABC_transporter-like_CS"/>
</dbReference>
<comment type="function">
    <text evidence="5">Probably part of an ABC transporter complex. Responsible for energy coupling to the transport system.</text>
</comment>
<dbReference type="KEGG" id="mear:Mpt1_c04650"/>
<reference evidence="7 8" key="1">
    <citation type="journal article" date="2014" name="Appl. Environ. Microbiol.">
        <title>Comparative Genome Analysis of 'Candidatus Methanoplasma termitum' Indicates a New Mode of Energy Metabolism in the Seventh Order of Methanogens.</title>
        <authorList>
            <person name="Lang K."/>
            <person name="Schuldes J."/>
            <person name="Klingl A."/>
            <person name="Poehlein A."/>
            <person name="Daniel R."/>
            <person name="Brune A."/>
        </authorList>
    </citation>
    <scope>NUCLEOTIDE SEQUENCE [LARGE SCALE GENOMIC DNA]</scope>
    <source>
        <strain evidence="8">Mpt1</strain>
    </source>
</reference>
<keyword evidence="3" id="KW-0547">Nucleotide-binding</keyword>
<dbReference type="InterPro" id="IPR003593">
    <property type="entry name" value="AAA+_ATPase"/>
</dbReference>
<dbReference type="InterPro" id="IPR050153">
    <property type="entry name" value="Metal_Ion_Import_ABC"/>
</dbReference>
<dbReference type="Proteomes" id="UP000030787">
    <property type="component" value="Chromosome"/>
</dbReference>
<dbReference type="CDD" id="cd03225">
    <property type="entry name" value="ABC_cobalt_CbiO_domain1"/>
    <property type="match status" value="1"/>
</dbReference>
<evidence type="ECO:0000313" key="8">
    <source>
        <dbReference type="Proteomes" id="UP000030787"/>
    </source>
</evidence>
<dbReference type="PANTHER" id="PTHR42734">
    <property type="entry name" value="METAL TRANSPORT SYSTEM ATP-BINDING PROTEIN TM_0124-RELATED"/>
    <property type="match status" value="1"/>
</dbReference>
<feature type="domain" description="ABC transporter" evidence="6">
    <location>
        <begin position="11"/>
        <end position="253"/>
    </location>
</feature>
<evidence type="ECO:0000259" key="6">
    <source>
        <dbReference type="PROSITE" id="PS50893"/>
    </source>
</evidence>
<comment type="subcellular location">
    <subcellularLocation>
        <location evidence="1">Cell membrane</location>
    </subcellularLocation>
</comment>
<organism evidence="7 8">
    <name type="scientific">Candidatus Methanoplasma termitum</name>
    <dbReference type="NCBI Taxonomy" id="1577791"/>
    <lineage>
        <taxon>Archaea</taxon>
        <taxon>Methanobacteriati</taxon>
        <taxon>Thermoplasmatota</taxon>
        <taxon>Thermoplasmata</taxon>
        <taxon>Methanomassiliicoccales</taxon>
        <taxon>Methanomassiliicoccaceae</taxon>
        <taxon>Candidatus Methanoplasma</taxon>
    </lineage>
</organism>
<dbReference type="Gene3D" id="3.40.50.300">
    <property type="entry name" value="P-loop containing nucleotide triphosphate hydrolases"/>
    <property type="match status" value="1"/>
</dbReference>
<dbReference type="PROSITE" id="PS00211">
    <property type="entry name" value="ABC_TRANSPORTER_1"/>
    <property type="match status" value="1"/>
</dbReference>
<dbReference type="GO" id="GO:0016887">
    <property type="term" value="F:ATP hydrolysis activity"/>
    <property type="evidence" value="ECO:0007669"/>
    <property type="project" value="InterPro"/>
</dbReference>
<keyword evidence="2" id="KW-0813">Transport</keyword>
<dbReference type="SMART" id="SM00382">
    <property type="entry name" value="AAA"/>
    <property type="match status" value="1"/>
</dbReference>
<dbReference type="GO" id="GO:0055085">
    <property type="term" value="P:transmembrane transport"/>
    <property type="evidence" value="ECO:0007669"/>
    <property type="project" value="InterPro"/>
</dbReference>
<sequence length="267" mass="29782">MVIYGSGMKMLEMKDVSVVRNGKKILDSIDLSIEENESVAIIGCNGSGKTTLIKLLRGEIRPFYNEESPAVMKIFGDPYWNIFDVRSKMGIVSMDLQSRFEDDTTVSEVIVSGFFGSLDVFRGMTVTEEMISKAHDTAVMMGIDDLLDRTLDGLSLGEMRRALIARALVTDPSTLVMDEPMTGLDITMASKFRKMFDILIDSGVSLVIVTHSLEDIPDRIDRIIMMKGGKIFADGKKTSLFTSKIISDLYDDDIKVKHNNGTYHMHL</sequence>
<evidence type="ECO:0000256" key="5">
    <source>
        <dbReference type="ARBA" id="ARBA00025157"/>
    </source>
</evidence>
<proteinExistence type="predicted"/>
<dbReference type="InterPro" id="IPR015856">
    <property type="entry name" value="ABC_transpr_CbiO/EcfA_su"/>
</dbReference>
<evidence type="ECO:0000256" key="3">
    <source>
        <dbReference type="ARBA" id="ARBA00022741"/>
    </source>
</evidence>
<dbReference type="Pfam" id="PF00005">
    <property type="entry name" value="ABC_tran"/>
    <property type="match status" value="1"/>
</dbReference>
<dbReference type="InterPro" id="IPR027417">
    <property type="entry name" value="P-loop_NTPase"/>
</dbReference>
<protein>
    <submittedName>
        <fullName evidence="7">LivG protein</fullName>
    </submittedName>
</protein>
<evidence type="ECO:0000256" key="2">
    <source>
        <dbReference type="ARBA" id="ARBA00022448"/>
    </source>
</evidence>
<dbReference type="HOGENOM" id="CLU_000604_1_11_2"/>
<dbReference type="InterPro" id="IPR003439">
    <property type="entry name" value="ABC_transporter-like_ATP-bd"/>
</dbReference>
<keyword evidence="8" id="KW-1185">Reference proteome</keyword>
<evidence type="ECO:0000313" key="7">
    <source>
        <dbReference type="EMBL" id="AIZ56357.1"/>
    </source>
</evidence>
<dbReference type="STRING" id="1577791.Mpt1_c04650"/>
<evidence type="ECO:0000256" key="4">
    <source>
        <dbReference type="ARBA" id="ARBA00022840"/>
    </source>
</evidence>
<dbReference type="AlphaFoldDB" id="A0A0A7LDF7"/>
<dbReference type="SUPFAM" id="SSF52540">
    <property type="entry name" value="P-loop containing nucleoside triphosphate hydrolases"/>
    <property type="match status" value="1"/>
</dbReference>
<evidence type="ECO:0000256" key="1">
    <source>
        <dbReference type="ARBA" id="ARBA00004236"/>
    </source>
</evidence>
<keyword evidence="4" id="KW-0067">ATP-binding</keyword>
<dbReference type="GO" id="GO:0005886">
    <property type="term" value="C:plasma membrane"/>
    <property type="evidence" value="ECO:0007669"/>
    <property type="project" value="UniProtKB-SubCell"/>
</dbReference>
<dbReference type="GO" id="GO:0005524">
    <property type="term" value="F:ATP binding"/>
    <property type="evidence" value="ECO:0007669"/>
    <property type="project" value="UniProtKB-KW"/>
</dbReference>
<dbReference type="PROSITE" id="PS50893">
    <property type="entry name" value="ABC_TRANSPORTER_2"/>
    <property type="match status" value="1"/>
</dbReference>
<gene>
    <name evidence="7" type="primary">livG</name>
    <name evidence="7" type="ORF">Mpt1_c04650</name>
</gene>
<dbReference type="EMBL" id="CP010070">
    <property type="protein sequence ID" value="AIZ56357.1"/>
    <property type="molecule type" value="Genomic_DNA"/>
</dbReference>
<accession>A0A0A7LDF7</accession>
<name>A0A0A7LDF7_9ARCH</name>